<proteinExistence type="predicted"/>
<dbReference type="Proteomes" id="UP001236369">
    <property type="component" value="Unassembled WGS sequence"/>
</dbReference>
<accession>A0ABU0HK23</accession>
<sequence length="111" mass="12206">MTPAEIEAKVRGAHVEALRNRFMQRHRSPRITDLFRDVRLYGREAGVDFAETHLGRLVDEAVGVAGCRECALEMTLPGSGRAALEGMAQALRDLTGLEVEVDGTTVRLSWA</sequence>
<reference evidence="1 2" key="1">
    <citation type="submission" date="2023-07" db="EMBL/GenBank/DDBJ databases">
        <title>Genomic Encyclopedia of Type Strains, Phase IV (KMG-IV): sequencing the most valuable type-strain genomes for metagenomic binning, comparative biology and taxonomic classification.</title>
        <authorList>
            <person name="Goeker M."/>
        </authorList>
    </citation>
    <scope>NUCLEOTIDE SEQUENCE [LARGE SCALE GENOMIC DNA]</scope>
    <source>
        <strain evidence="1 2">DSM 19562</strain>
    </source>
</reference>
<name>A0ABU0HK23_9HYPH</name>
<evidence type="ECO:0000313" key="1">
    <source>
        <dbReference type="EMBL" id="MDQ0441854.1"/>
    </source>
</evidence>
<gene>
    <name evidence="1" type="ORF">QO016_001337</name>
</gene>
<protein>
    <recommendedName>
        <fullName evidence="3">DUF2218 domain-containing protein</fullName>
    </recommendedName>
</protein>
<dbReference type="EMBL" id="JAUSVV010000002">
    <property type="protein sequence ID" value="MDQ0441854.1"/>
    <property type="molecule type" value="Genomic_DNA"/>
</dbReference>
<evidence type="ECO:0000313" key="2">
    <source>
        <dbReference type="Proteomes" id="UP001236369"/>
    </source>
</evidence>
<comment type="caution">
    <text evidence="1">The sequence shown here is derived from an EMBL/GenBank/DDBJ whole genome shotgun (WGS) entry which is preliminary data.</text>
</comment>
<evidence type="ECO:0008006" key="3">
    <source>
        <dbReference type="Google" id="ProtNLM"/>
    </source>
</evidence>
<keyword evidence="2" id="KW-1185">Reference proteome</keyword>
<organism evidence="1 2">
    <name type="scientific">Methylobacterium persicinum</name>
    <dbReference type="NCBI Taxonomy" id="374426"/>
    <lineage>
        <taxon>Bacteria</taxon>
        <taxon>Pseudomonadati</taxon>
        <taxon>Pseudomonadota</taxon>
        <taxon>Alphaproteobacteria</taxon>
        <taxon>Hyphomicrobiales</taxon>
        <taxon>Methylobacteriaceae</taxon>
        <taxon>Methylobacterium</taxon>
    </lineage>
</organism>
<dbReference type="RefSeq" id="WP_238248889.1">
    <property type="nucleotide sequence ID" value="NZ_BPQX01000023.1"/>
</dbReference>